<evidence type="ECO:0000313" key="1">
    <source>
        <dbReference type="EMBL" id="CUH51996.1"/>
    </source>
</evidence>
<sequence>MVTDLFEKGWAKLPFDAKVKAWAEHAWEAGQQSMHAPEHDPWWDCEGTWFIGVDALNNDAAGKLPGGPDLPAGPKRAIEALFGALPDLHPAQMSVVFPGYPKARRGENEAGLRYRRNRDAAHLDGLLRGEDGGRRVEEPHAWILGMPLTTNAFSESPLVIWEGSHEILRKALGEAFAPHLPETWHEIDVRAVYQETRKTIFETCNRVPVCAQPGEAIVMHRLTLHGVAPWIGGDVESPCRAVAYFRPILAGGVPSWIAQDGG</sequence>
<dbReference type="RefSeq" id="WP_058239232.1">
    <property type="nucleotide sequence ID" value="NZ_CYPW01000010.1"/>
</dbReference>
<protein>
    <recommendedName>
        <fullName evidence="3">Phytanoyl-CoA dioxygenase (PhyH)</fullName>
    </recommendedName>
</protein>
<gene>
    <name evidence="1" type="ORF">SHM7688_01436</name>
</gene>
<evidence type="ECO:0008006" key="3">
    <source>
        <dbReference type="Google" id="ProtNLM"/>
    </source>
</evidence>
<dbReference type="AlphaFoldDB" id="A0A0N7LRX0"/>
<dbReference type="OrthoDB" id="7345863at2"/>
<dbReference type="Proteomes" id="UP000054823">
    <property type="component" value="Unassembled WGS sequence"/>
</dbReference>
<name>A0A0N7LRX0_9RHOB</name>
<organism evidence="1 2">
    <name type="scientific">Shimia marina</name>
    <dbReference type="NCBI Taxonomy" id="321267"/>
    <lineage>
        <taxon>Bacteria</taxon>
        <taxon>Pseudomonadati</taxon>
        <taxon>Pseudomonadota</taxon>
        <taxon>Alphaproteobacteria</taxon>
        <taxon>Rhodobacterales</taxon>
        <taxon>Roseobacteraceae</taxon>
    </lineage>
</organism>
<dbReference type="EMBL" id="CYPW01000010">
    <property type="protein sequence ID" value="CUH51996.1"/>
    <property type="molecule type" value="Genomic_DNA"/>
</dbReference>
<evidence type="ECO:0000313" key="2">
    <source>
        <dbReference type="Proteomes" id="UP000054823"/>
    </source>
</evidence>
<accession>A0A0N7LRX0</accession>
<dbReference type="SUPFAM" id="SSF51197">
    <property type="entry name" value="Clavaminate synthase-like"/>
    <property type="match status" value="1"/>
</dbReference>
<keyword evidence="2" id="KW-1185">Reference proteome</keyword>
<proteinExistence type="predicted"/>
<reference evidence="1 2" key="1">
    <citation type="submission" date="2015-09" db="EMBL/GenBank/DDBJ databases">
        <authorList>
            <consortium name="Swine Surveillance"/>
        </authorList>
    </citation>
    <scope>NUCLEOTIDE SEQUENCE [LARGE SCALE GENOMIC DNA]</scope>
    <source>
        <strain evidence="1 2">CECT 7688</strain>
    </source>
</reference>
<dbReference type="STRING" id="321267.SHM7688_01436"/>